<dbReference type="InterPro" id="IPR000953">
    <property type="entry name" value="Chromo/chromo_shadow_dom"/>
</dbReference>
<dbReference type="Gene3D" id="2.40.50.40">
    <property type="match status" value="1"/>
</dbReference>
<dbReference type="InterPro" id="IPR036397">
    <property type="entry name" value="RNaseH_sf"/>
</dbReference>
<dbReference type="GO" id="GO:0015074">
    <property type="term" value="P:DNA integration"/>
    <property type="evidence" value="ECO:0007669"/>
    <property type="project" value="InterPro"/>
</dbReference>
<evidence type="ECO:0000259" key="1">
    <source>
        <dbReference type="PROSITE" id="PS50013"/>
    </source>
</evidence>
<evidence type="ECO:0008006" key="5">
    <source>
        <dbReference type="Google" id="ProtNLM"/>
    </source>
</evidence>
<reference evidence="4" key="1">
    <citation type="submission" date="2017-10" db="EMBL/GenBank/DDBJ databases">
        <title>Rapid genome shrinkage in a self-fertile nematode reveals novel sperm competition proteins.</title>
        <authorList>
            <person name="Yin D."/>
            <person name="Schwarz E.M."/>
            <person name="Thomas C.G."/>
            <person name="Felde R.L."/>
            <person name="Korf I.F."/>
            <person name="Cutter A.D."/>
            <person name="Schartner C.M."/>
            <person name="Ralston E.J."/>
            <person name="Meyer B.J."/>
            <person name="Haag E.S."/>
        </authorList>
    </citation>
    <scope>NUCLEOTIDE SEQUENCE [LARGE SCALE GENOMIC DNA]</scope>
    <source>
        <strain evidence="4">JU1422</strain>
    </source>
</reference>
<protein>
    <recommendedName>
        <fullName evidence="5">Integrase catalytic domain-containing protein</fullName>
    </recommendedName>
</protein>
<gene>
    <name evidence="3" type="primary">Cnig_chr_V.g17597</name>
    <name evidence="3" type="ORF">B9Z55_017597</name>
</gene>
<name>A0A2G5TAG3_9PELO</name>
<sequence length="356" mass="41022">MVSKACEKAIKDAYTNSKNPCAFSSVRNVLKFVRKRFKSVKYEQVEKVLEDLESFTLHRPNQSRFPRLKTTASGLFTDLQMDLADMSKYKNENDGIVFLLVVIDLYSRRLFVRPIKSKRGVEVAEALQSVFEEMGTSPIIIFSDDGKEFYNSNVKQLLEEEHVQLVSPKSELKCAVVERANRTLKTRLAKYMTHKYNHRYIDVLQTVVKAINHSVNRGIGKRPVDVRHGDFVLPFPSSSSAKIKFRIGDHVRIASKRGTFDKGYEQGWTTEVYVIKKVQRGHPVTYRIVDTNGGDIEGIFYTRELTKCTYTEQAPFRVSQILDTRKVRGRLQKLVRWDGYGPEFDSWINASDLMDL</sequence>
<dbReference type="PANTHER" id="PTHR46585">
    <property type="entry name" value="INTEGRASE CORE DOMAIN CONTAINING PROTEIN"/>
    <property type="match status" value="1"/>
</dbReference>
<evidence type="ECO:0000313" key="3">
    <source>
        <dbReference type="EMBL" id="PIC24169.1"/>
    </source>
</evidence>
<keyword evidence="4" id="KW-1185">Reference proteome</keyword>
<dbReference type="Pfam" id="PF00665">
    <property type="entry name" value="rve"/>
    <property type="match status" value="1"/>
</dbReference>
<dbReference type="AlphaFoldDB" id="A0A2G5TAG3"/>
<accession>A0A2G5TAG3</accession>
<feature type="domain" description="Integrase catalytic" evidence="2">
    <location>
        <begin position="62"/>
        <end position="231"/>
    </location>
</feature>
<dbReference type="PANTHER" id="PTHR46585:SF1">
    <property type="entry name" value="CHROMO DOMAIN-CONTAINING PROTEIN"/>
    <property type="match status" value="1"/>
</dbReference>
<dbReference type="Proteomes" id="UP000230233">
    <property type="component" value="Chromosome V"/>
</dbReference>
<dbReference type="PROSITE" id="PS50994">
    <property type="entry name" value="INTEGRASE"/>
    <property type="match status" value="1"/>
</dbReference>
<dbReference type="GO" id="GO:0003676">
    <property type="term" value="F:nucleic acid binding"/>
    <property type="evidence" value="ECO:0007669"/>
    <property type="project" value="InterPro"/>
</dbReference>
<dbReference type="InterPro" id="IPR001584">
    <property type="entry name" value="Integrase_cat-core"/>
</dbReference>
<comment type="caution">
    <text evidence="3">The sequence shown here is derived from an EMBL/GenBank/DDBJ whole genome shotgun (WGS) entry which is preliminary data.</text>
</comment>
<dbReference type="InterPro" id="IPR012337">
    <property type="entry name" value="RNaseH-like_sf"/>
</dbReference>
<dbReference type="SUPFAM" id="SSF54160">
    <property type="entry name" value="Chromo domain-like"/>
    <property type="match status" value="1"/>
</dbReference>
<organism evidence="3 4">
    <name type="scientific">Caenorhabditis nigoni</name>
    <dbReference type="NCBI Taxonomy" id="1611254"/>
    <lineage>
        <taxon>Eukaryota</taxon>
        <taxon>Metazoa</taxon>
        <taxon>Ecdysozoa</taxon>
        <taxon>Nematoda</taxon>
        <taxon>Chromadorea</taxon>
        <taxon>Rhabditida</taxon>
        <taxon>Rhabditina</taxon>
        <taxon>Rhabditomorpha</taxon>
        <taxon>Rhabditoidea</taxon>
        <taxon>Rhabditidae</taxon>
        <taxon>Peloderinae</taxon>
        <taxon>Caenorhabditis</taxon>
    </lineage>
</organism>
<evidence type="ECO:0000313" key="4">
    <source>
        <dbReference type="Proteomes" id="UP000230233"/>
    </source>
</evidence>
<feature type="domain" description="Chromo" evidence="1">
    <location>
        <begin position="316"/>
        <end position="356"/>
    </location>
</feature>
<dbReference type="EMBL" id="PDUG01000005">
    <property type="protein sequence ID" value="PIC24169.1"/>
    <property type="molecule type" value="Genomic_DNA"/>
</dbReference>
<dbReference type="STRING" id="1611254.A0A2G5TAG3"/>
<evidence type="ECO:0000259" key="2">
    <source>
        <dbReference type="PROSITE" id="PS50994"/>
    </source>
</evidence>
<proteinExistence type="predicted"/>
<dbReference type="SUPFAM" id="SSF53098">
    <property type="entry name" value="Ribonuclease H-like"/>
    <property type="match status" value="1"/>
</dbReference>
<dbReference type="OrthoDB" id="5873082at2759"/>
<dbReference type="Gene3D" id="3.30.420.10">
    <property type="entry name" value="Ribonuclease H-like superfamily/Ribonuclease H"/>
    <property type="match status" value="1"/>
</dbReference>
<dbReference type="PROSITE" id="PS50013">
    <property type="entry name" value="CHROMO_2"/>
    <property type="match status" value="1"/>
</dbReference>
<dbReference type="InterPro" id="IPR016197">
    <property type="entry name" value="Chromo-like_dom_sf"/>
</dbReference>